<keyword evidence="3 6" id="KW-0812">Transmembrane</keyword>
<evidence type="ECO:0008006" key="8">
    <source>
        <dbReference type="Google" id="ProtNLM"/>
    </source>
</evidence>
<feature type="transmembrane region" description="Helical" evidence="6">
    <location>
        <begin position="181"/>
        <end position="204"/>
    </location>
</feature>
<keyword evidence="5 6" id="KW-0472">Membrane</keyword>
<sequence>MNKISSDVIVSTLFAVLAVLFNFWLIKEAEFYLSAALLGTFMLIRRLAPTFSNLSQLGCSQALIRFTSLNKDDAPKIKTYFFMSFGFWVIGVVVLWLLYMFFSNAIGTLLLPNIEDRDDYLALTFVYISILHLSYLILPYFLNLRRILLYNIINVLNASLILLVVFLVIGKAENLFEILRISLILMAAFQLLLLGYIVISLRLYRPPTKELLIKEGRSFFEYGLPRSAMTFLELFMLTVGSLLVKEGHEIVGSFLIAITLARVVLIILQPISLLSSVIVGHNNDTDKPKKTLNLLFGGIIYSSIFVIIIMYNWIDVLIRFWLTNETIIVDVVFIFKTLVFGLIPYCIFQGLKGFIEIRFFKPFNLYSVIAGILVHVIFFFMLEEVYGTLKALSISLMFAFIVMGGLSFYWCRRELYSEKYFNVTMLLVVSILLFAANHFICQYLPNFIGLIIAFSVTGIVFIGFALLRKSEFIKDLLNTFKRK</sequence>
<gene>
    <name evidence="7" type="ORF">MNBD_BACTEROID03-1959</name>
</gene>
<evidence type="ECO:0000256" key="4">
    <source>
        <dbReference type="ARBA" id="ARBA00022989"/>
    </source>
</evidence>
<feature type="transmembrane region" description="Helical" evidence="6">
    <location>
        <begin position="420"/>
        <end position="440"/>
    </location>
</feature>
<dbReference type="PANTHER" id="PTHR30250">
    <property type="entry name" value="PST FAMILY PREDICTED COLANIC ACID TRANSPORTER"/>
    <property type="match status" value="1"/>
</dbReference>
<evidence type="ECO:0000256" key="2">
    <source>
        <dbReference type="ARBA" id="ARBA00022475"/>
    </source>
</evidence>
<reference evidence="7" key="1">
    <citation type="submission" date="2018-06" db="EMBL/GenBank/DDBJ databases">
        <authorList>
            <person name="Zhirakovskaya E."/>
        </authorList>
    </citation>
    <scope>NUCLEOTIDE SEQUENCE</scope>
</reference>
<evidence type="ECO:0000256" key="6">
    <source>
        <dbReference type="SAM" id="Phobius"/>
    </source>
</evidence>
<feature type="transmembrane region" description="Helical" evidence="6">
    <location>
        <begin position="363"/>
        <end position="382"/>
    </location>
</feature>
<comment type="subcellular location">
    <subcellularLocation>
        <location evidence="1">Cell membrane</location>
        <topology evidence="1">Multi-pass membrane protein</topology>
    </subcellularLocation>
</comment>
<feature type="transmembrane region" description="Helical" evidence="6">
    <location>
        <begin position="326"/>
        <end position="351"/>
    </location>
</feature>
<evidence type="ECO:0000313" key="7">
    <source>
        <dbReference type="EMBL" id="VAW17569.1"/>
    </source>
</evidence>
<name>A0A3B0TZL1_9ZZZZ</name>
<dbReference type="AlphaFoldDB" id="A0A3B0TZL1"/>
<feature type="transmembrane region" description="Helical" evidence="6">
    <location>
        <begin position="446"/>
        <end position="467"/>
    </location>
</feature>
<feature type="transmembrane region" description="Helical" evidence="6">
    <location>
        <begin position="7"/>
        <end position="25"/>
    </location>
</feature>
<feature type="transmembrane region" description="Helical" evidence="6">
    <location>
        <begin position="292"/>
        <end position="314"/>
    </location>
</feature>
<evidence type="ECO:0000256" key="3">
    <source>
        <dbReference type="ARBA" id="ARBA00022692"/>
    </source>
</evidence>
<keyword evidence="2" id="KW-1003">Cell membrane</keyword>
<dbReference type="EMBL" id="UOEL01000144">
    <property type="protein sequence ID" value="VAW17569.1"/>
    <property type="molecule type" value="Genomic_DNA"/>
</dbReference>
<feature type="transmembrane region" description="Helical" evidence="6">
    <location>
        <begin position="388"/>
        <end position="411"/>
    </location>
</feature>
<proteinExistence type="predicted"/>
<evidence type="ECO:0000256" key="1">
    <source>
        <dbReference type="ARBA" id="ARBA00004651"/>
    </source>
</evidence>
<feature type="transmembrane region" description="Helical" evidence="6">
    <location>
        <begin position="122"/>
        <end position="141"/>
    </location>
</feature>
<dbReference type="GO" id="GO:0005886">
    <property type="term" value="C:plasma membrane"/>
    <property type="evidence" value="ECO:0007669"/>
    <property type="project" value="UniProtKB-SubCell"/>
</dbReference>
<feature type="transmembrane region" description="Helical" evidence="6">
    <location>
        <begin position="224"/>
        <end position="244"/>
    </location>
</feature>
<feature type="transmembrane region" description="Helical" evidence="6">
    <location>
        <begin position="148"/>
        <end position="169"/>
    </location>
</feature>
<accession>A0A3B0TZL1</accession>
<keyword evidence="4 6" id="KW-1133">Transmembrane helix</keyword>
<feature type="transmembrane region" description="Helical" evidence="6">
    <location>
        <begin position="80"/>
        <end position="102"/>
    </location>
</feature>
<dbReference type="InterPro" id="IPR050833">
    <property type="entry name" value="Poly_Biosynth_Transport"/>
</dbReference>
<protein>
    <recommendedName>
        <fullName evidence="8">Polysaccharide biosynthesis protein C-terminal domain-containing protein</fullName>
    </recommendedName>
</protein>
<evidence type="ECO:0000256" key="5">
    <source>
        <dbReference type="ARBA" id="ARBA00023136"/>
    </source>
</evidence>
<organism evidence="7">
    <name type="scientific">hydrothermal vent metagenome</name>
    <dbReference type="NCBI Taxonomy" id="652676"/>
    <lineage>
        <taxon>unclassified sequences</taxon>
        <taxon>metagenomes</taxon>
        <taxon>ecological metagenomes</taxon>
    </lineage>
</organism>
<dbReference type="PANTHER" id="PTHR30250:SF11">
    <property type="entry name" value="O-ANTIGEN TRANSPORTER-RELATED"/>
    <property type="match status" value="1"/>
</dbReference>
<feature type="transmembrane region" description="Helical" evidence="6">
    <location>
        <begin position="250"/>
        <end position="280"/>
    </location>
</feature>